<keyword evidence="2" id="KW-1185">Reference proteome</keyword>
<evidence type="ECO:0000313" key="1">
    <source>
        <dbReference type="EMBL" id="GMG42678.1"/>
    </source>
</evidence>
<dbReference type="EMBL" id="BSYB01000005">
    <property type="protein sequence ID" value="GMG42678.1"/>
    <property type="molecule type" value="Genomic_DNA"/>
</dbReference>
<comment type="caution">
    <text evidence="1">The sequence shown here is derived from an EMBL/GenBank/DDBJ whole genome shotgun (WGS) entry which is preliminary data.</text>
</comment>
<dbReference type="Proteomes" id="UP001165189">
    <property type="component" value="Unassembled WGS sequence"/>
</dbReference>
<reference evidence="1" key="1">
    <citation type="submission" date="2023-04" db="EMBL/GenBank/DDBJ databases">
        <title>Aspergillus oryzae var. brunneus NBRC 4377.</title>
        <authorList>
            <person name="Ichikawa N."/>
            <person name="Sato H."/>
            <person name="Tonouchi N."/>
        </authorList>
    </citation>
    <scope>NUCLEOTIDE SEQUENCE</scope>
    <source>
        <strain evidence="1">NBRC 4377</strain>
    </source>
</reference>
<name>A0ABQ6KD00_ASPOZ</name>
<accession>A0ABQ6KD00</accession>
<organism evidence="1 2">
    <name type="scientific">Aspergillus oryzae var. brunneus</name>
    <dbReference type="NCBI Taxonomy" id="332754"/>
    <lineage>
        <taxon>Eukaryota</taxon>
        <taxon>Fungi</taxon>
        <taxon>Dikarya</taxon>
        <taxon>Ascomycota</taxon>
        <taxon>Pezizomycotina</taxon>
        <taxon>Eurotiomycetes</taxon>
        <taxon>Eurotiomycetidae</taxon>
        <taxon>Eurotiales</taxon>
        <taxon>Aspergillaceae</taxon>
        <taxon>Aspergillus</taxon>
        <taxon>Aspergillus subgen. Circumdati</taxon>
    </lineage>
</organism>
<sequence>MSINRFTEAIMAWKYSMGLNDGLQFLAEHFKAQGYAAHGKNLNRVPNWLLYFVSDKSNLDVLHERLLSSDFNERLLGLLVGDSDTGASLPCEKQTLLPLSPLDVVRRKTAYLAYRIVAPWQDCCRSHAEMIAIFWTQFRHLLKEHDMETLIRNLILGFKVRTAGFKPDQPLIRVKPNSNDLELTNEFEQALTDVSNFSMQANFIARYPDLAPYIRADIRSFAPTLPPSVSLPRPTPSQPIGTQALEPDTLWPQLRLFSRSTMQHPPNPLYSSPYLYPTEGYRKEQTMVCPDSTVPIMGGNRDNQPFFTHSSLDSFSNTGNAETLDLSCLQSGDYFDPNLPRSLPIFNPPVVDNPRDPCTAGSLDLDSWDMFGGGDILQITPSQ</sequence>
<protein>
    <submittedName>
        <fullName evidence="1">Unnamed protein product</fullName>
    </submittedName>
</protein>
<gene>
    <name evidence="1" type="ORF">Aory05_000180300</name>
</gene>
<evidence type="ECO:0000313" key="2">
    <source>
        <dbReference type="Proteomes" id="UP001165189"/>
    </source>
</evidence>
<proteinExistence type="predicted"/>